<dbReference type="GO" id="GO:0004650">
    <property type="term" value="F:polygalacturonase activity"/>
    <property type="evidence" value="ECO:0007669"/>
    <property type="project" value="InterPro"/>
</dbReference>
<evidence type="ECO:0000256" key="10">
    <source>
        <dbReference type="SAM" id="SignalP"/>
    </source>
</evidence>
<evidence type="ECO:0000256" key="3">
    <source>
        <dbReference type="ARBA" id="ARBA00022512"/>
    </source>
</evidence>
<evidence type="ECO:0000256" key="9">
    <source>
        <dbReference type="RuleBase" id="RU361169"/>
    </source>
</evidence>
<evidence type="ECO:0000256" key="8">
    <source>
        <dbReference type="PROSITE-ProRule" id="PRU10052"/>
    </source>
</evidence>
<name>A0AAV5KCG0_9ROSI</name>
<dbReference type="Pfam" id="PF00295">
    <property type="entry name" value="Glyco_hydro_28"/>
    <property type="match status" value="1"/>
</dbReference>
<gene>
    <name evidence="11" type="ORF">SLEP1_g32138</name>
</gene>
<dbReference type="InterPro" id="IPR011050">
    <property type="entry name" value="Pectin_lyase_fold/virulence"/>
</dbReference>
<comment type="caution">
    <text evidence="11">The sequence shown here is derived from an EMBL/GenBank/DDBJ whole genome shotgun (WGS) entry which is preliminary data.</text>
</comment>
<dbReference type="InterPro" id="IPR006626">
    <property type="entry name" value="PbH1"/>
</dbReference>
<evidence type="ECO:0000256" key="5">
    <source>
        <dbReference type="ARBA" id="ARBA00022801"/>
    </source>
</evidence>
<feature type="signal peptide" evidence="10">
    <location>
        <begin position="1"/>
        <end position="19"/>
    </location>
</feature>
<evidence type="ECO:0000256" key="6">
    <source>
        <dbReference type="ARBA" id="ARBA00023295"/>
    </source>
</evidence>
<dbReference type="Gene3D" id="2.160.20.10">
    <property type="entry name" value="Single-stranded right-handed beta-helix, Pectin lyase-like"/>
    <property type="match status" value="1"/>
</dbReference>
<dbReference type="Proteomes" id="UP001054252">
    <property type="component" value="Unassembled WGS sequence"/>
</dbReference>
<feature type="active site" evidence="8">
    <location>
        <position position="271"/>
    </location>
</feature>
<accession>A0AAV5KCG0</accession>
<dbReference type="PROSITE" id="PS00502">
    <property type="entry name" value="POLYGALACTURONASE"/>
    <property type="match status" value="1"/>
</dbReference>
<protein>
    <recommendedName>
        <fullName evidence="13">Polygalacturonase</fullName>
    </recommendedName>
</protein>
<keyword evidence="3" id="KW-0134">Cell wall</keyword>
<evidence type="ECO:0000313" key="11">
    <source>
        <dbReference type="EMBL" id="GKV22256.1"/>
    </source>
</evidence>
<comment type="similarity">
    <text evidence="2 9">Belongs to the glycosyl hydrolase 28 family.</text>
</comment>
<dbReference type="GO" id="GO:0005975">
    <property type="term" value="P:carbohydrate metabolic process"/>
    <property type="evidence" value="ECO:0007669"/>
    <property type="project" value="InterPro"/>
</dbReference>
<evidence type="ECO:0000256" key="2">
    <source>
        <dbReference type="ARBA" id="ARBA00008834"/>
    </source>
</evidence>
<dbReference type="PANTHER" id="PTHR31375">
    <property type="match status" value="1"/>
</dbReference>
<keyword evidence="10" id="KW-0732">Signal</keyword>
<organism evidence="11 12">
    <name type="scientific">Rubroshorea leprosula</name>
    <dbReference type="NCBI Taxonomy" id="152421"/>
    <lineage>
        <taxon>Eukaryota</taxon>
        <taxon>Viridiplantae</taxon>
        <taxon>Streptophyta</taxon>
        <taxon>Embryophyta</taxon>
        <taxon>Tracheophyta</taxon>
        <taxon>Spermatophyta</taxon>
        <taxon>Magnoliopsida</taxon>
        <taxon>eudicotyledons</taxon>
        <taxon>Gunneridae</taxon>
        <taxon>Pentapetalae</taxon>
        <taxon>rosids</taxon>
        <taxon>malvids</taxon>
        <taxon>Malvales</taxon>
        <taxon>Dipterocarpaceae</taxon>
        <taxon>Rubroshorea</taxon>
    </lineage>
</organism>
<dbReference type="InterPro" id="IPR000743">
    <property type="entry name" value="Glyco_hydro_28"/>
</dbReference>
<evidence type="ECO:0008006" key="13">
    <source>
        <dbReference type="Google" id="ProtNLM"/>
    </source>
</evidence>
<dbReference type="AlphaFoldDB" id="A0AAV5KCG0"/>
<evidence type="ECO:0000256" key="7">
    <source>
        <dbReference type="ARBA" id="ARBA00023316"/>
    </source>
</evidence>
<comment type="subcellular location">
    <subcellularLocation>
        <location evidence="1">Secreted</location>
        <location evidence="1">Cell wall</location>
    </subcellularLocation>
</comment>
<keyword evidence="5 9" id="KW-0378">Hydrolase</keyword>
<dbReference type="PROSITE" id="PS51257">
    <property type="entry name" value="PROKAR_LIPOPROTEIN"/>
    <property type="match status" value="1"/>
</dbReference>
<sequence length="430" mass="45774">MKGLLTISVILLLSSSCSCSRLEPWTGDYFDALVSGSFGDREAAITTFNPMDYGAVGNGQTDDSLAFIKAWEHICAADGRLPTFYIPPGKTFLLGQVQFKGPCKASSVRVRLSGSLIAPHGISWGGNDGLEAWIRFENIDNLIIDGEGKIDGQGQSWWTACAIKKQNVGKSKCQKPTAFHIHGCNGLKLSGLTHLNSAKNHISLSGSNNVIISNIRIIAPEESPNTDGIDISTSSNVMIKNSFIGTGDDCIAINSGSSWISITGVTCGPGHGISIGSLGEDGAYQTVEGVNVENCSFRGTDNGVRIKTWKGGRGYARKISFKHINFMNTKNPIVINQFYFDKNSLDPQADVKNYPEIKVSDVAFSDLHGTSANEVAISLNCNEGSGGCSNILMDGVRITPAVPGMNLHAICSNAHGKVTSATPDVPCLSH</sequence>
<feature type="chain" id="PRO_5043741827" description="Polygalacturonase" evidence="10">
    <location>
        <begin position="20"/>
        <end position="430"/>
    </location>
</feature>
<evidence type="ECO:0000256" key="1">
    <source>
        <dbReference type="ARBA" id="ARBA00004191"/>
    </source>
</evidence>
<dbReference type="SUPFAM" id="SSF51126">
    <property type="entry name" value="Pectin lyase-like"/>
    <property type="match status" value="1"/>
</dbReference>
<dbReference type="GO" id="GO:0071555">
    <property type="term" value="P:cell wall organization"/>
    <property type="evidence" value="ECO:0007669"/>
    <property type="project" value="UniProtKB-KW"/>
</dbReference>
<evidence type="ECO:0000313" key="12">
    <source>
        <dbReference type="Proteomes" id="UP001054252"/>
    </source>
</evidence>
<keyword evidence="12" id="KW-1185">Reference proteome</keyword>
<dbReference type="InterPro" id="IPR012334">
    <property type="entry name" value="Pectin_lyas_fold"/>
</dbReference>
<keyword evidence="7" id="KW-0961">Cell wall biogenesis/degradation</keyword>
<evidence type="ECO:0000256" key="4">
    <source>
        <dbReference type="ARBA" id="ARBA00022525"/>
    </source>
</evidence>
<keyword evidence="6 9" id="KW-0326">Glycosidase</keyword>
<dbReference type="EMBL" id="BPVZ01000059">
    <property type="protein sequence ID" value="GKV22256.1"/>
    <property type="molecule type" value="Genomic_DNA"/>
</dbReference>
<proteinExistence type="inferred from homology"/>
<dbReference type="SMART" id="SM00710">
    <property type="entry name" value="PbH1"/>
    <property type="match status" value="4"/>
</dbReference>
<reference evidence="11 12" key="1">
    <citation type="journal article" date="2021" name="Commun. Biol.">
        <title>The genome of Shorea leprosula (Dipterocarpaceae) highlights the ecological relevance of drought in aseasonal tropical rainforests.</title>
        <authorList>
            <person name="Ng K.K.S."/>
            <person name="Kobayashi M.J."/>
            <person name="Fawcett J.A."/>
            <person name="Hatakeyama M."/>
            <person name="Paape T."/>
            <person name="Ng C.H."/>
            <person name="Ang C.C."/>
            <person name="Tnah L.H."/>
            <person name="Lee C.T."/>
            <person name="Nishiyama T."/>
            <person name="Sese J."/>
            <person name="O'Brien M.J."/>
            <person name="Copetti D."/>
            <person name="Mohd Noor M.I."/>
            <person name="Ong R.C."/>
            <person name="Putra M."/>
            <person name="Sireger I.Z."/>
            <person name="Indrioko S."/>
            <person name="Kosugi Y."/>
            <person name="Izuno A."/>
            <person name="Isagi Y."/>
            <person name="Lee S.L."/>
            <person name="Shimizu K.K."/>
        </authorList>
    </citation>
    <scope>NUCLEOTIDE SEQUENCE [LARGE SCALE GENOMIC DNA]</scope>
    <source>
        <strain evidence="11">214</strain>
    </source>
</reference>
<keyword evidence="4" id="KW-0964">Secreted</keyword>